<evidence type="ECO:0000256" key="1">
    <source>
        <dbReference type="ARBA" id="ARBA00004651"/>
    </source>
</evidence>
<feature type="transmembrane region" description="Helical" evidence="7">
    <location>
        <begin position="146"/>
        <end position="167"/>
    </location>
</feature>
<dbReference type="PROSITE" id="PS50928">
    <property type="entry name" value="ABC_TM1"/>
    <property type="match status" value="1"/>
</dbReference>
<keyword evidence="3" id="KW-1003">Cell membrane</keyword>
<evidence type="ECO:0000313" key="9">
    <source>
        <dbReference type="EMBL" id="AEI45938.1"/>
    </source>
</evidence>
<evidence type="ECO:0000256" key="6">
    <source>
        <dbReference type="ARBA" id="ARBA00023136"/>
    </source>
</evidence>
<name>F8F7C9_PAEMK</name>
<keyword evidence="6 7" id="KW-0472">Membrane</keyword>
<evidence type="ECO:0000256" key="4">
    <source>
        <dbReference type="ARBA" id="ARBA00022692"/>
    </source>
</evidence>
<reference evidence="9 10" key="2">
    <citation type="journal article" date="2013" name="Genome Announc.">
        <title>Genome Sequence of Growth-Improving Paenibacillus mucilaginosus Strain KNP414.</title>
        <authorList>
            <person name="Lu J.J."/>
            <person name="Wang J.F."/>
            <person name="Hu X.F."/>
        </authorList>
    </citation>
    <scope>NUCLEOTIDE SEQUENCE [LARGE SCALE GENOMIC DNA]</scope>
    <source>
        <strain evidence="9 10">KNP414</strain>
    </source>
</reference>
<proteinExistence type="inferred from homology"/>
<dbReference type="PANTHER" id="PTHR43744:SF9">
    <property type="entry name" value="POLYGALACTURONAN_RHAMNOGALACTURONAN TRANSPORT SYSTEM PERMEASE PROTEIN YTCP"/>
    <property type="match status" value="1"/>
</dbReference>
<dbReference type="SUPFAM" id="SSF161098">
    <property type="entry name" value="MetI-like"/>
    <property type="match status" value="1"/>
</dbReference>
<dbReference type="GO" id="GO:0005886">
    <property type="term" value="C:plasma membrane"/>
    <property type="evidence" value="ECO:0007669"/>
    <property type="project" value="UniProtKB-SubCell"/>
</dbReference>
<feature type="transmembrane region" description="Helical" evidence="7">
    <location>
        <begin position="20"/>
        <end position="42"/>
    </location>
</feature>
<dbReference type="Pfam" id="PF00528">
    <property type="entry name" value="BPD_transp_1"/>
    <property type="match status" value="1"/>
</dbReference>
<dbReference type="KEGG" id="pms:KNP414_07434"/>
<feature type="domain" description="ABC transmembrane type-1" evidence="8">
    <location>
        <begin position="79"/>
        <end position="285"/>
    </location>
</feature>
<dbReference type="InterPro" id="IPR000515">
    <property type="entry name" value="MetI-like"/>
</dbReference>
<dbReference type="EMBL" id="CP002869">
    <property type="protein sequence ID" value="AEI45938.1"/>
    <property type="molecule type" value="Genomic_DNA"/>
</dbReference>
<feature type="transmembrane region" description="Helical" evidence="7">
    <location>
        <begin position="268"/>
        <end position="285"/>
    </location>
</feature>
<dbReference type="HOGENOM" id="CLU_016047_1_0_9"/>
<keyword evidence="5 7" id="KW-1133">Transmembrane helix</keyword>
<gene>
    <name evidence="9" type="ordered locus">KNP414_07434</name>
</gene>
<dbReference type="InterPro" id="IPR035906">
    <property type="entry name" value="MetI-like_sf"/>
</dbReference>
<dbReference type="AlphaFoldDB" id="F8F7C9"/>
<feature type="transmembrane region" description="Helical" evidence="7">
    <location>
        <begin position="193"/>
        <end position="214"/>
    </location>
</feature>
<evidence type="ECO:0000259" key="8">
    <source>
        <dbReference type="PROSITE" id="PS50928"/>
    </source>
</evidence>
<feature type="transmembrane region" description="Helical" evidence="7">
    <location>
        <begin position="78"/>
        <end position="103"/>
    </location>
</feature>
<dbReference type="PROSITE" id="PS51257">
    <property type="entry name" value="PROKAR_LIPOPROTEIN"/>
    <property type="match status" value="1"/>
</dbReference>
<dbReference type="CDD" id="cd06261">
    <property type="entry name" value="TM_PBP2"/>
    <property type="match status" value="1"/>
</dbReference>
<feature type="transmembrane region" description="Helical" evidence="7">
    <location>
        <begin position="115"/>
        <end position="134"/>
    </location>
</feature>
<reference evidence="10" key="1">
    <citation type="submission" date="2011-06" db="EMBL/GenBank/DDBJ databases">
        <title>Complete genome sequence of Paenibacillus mucilaginosus KNP414.</title>
        <authorList>
            <person name="Wang J."/>
            <person name="Hu S."/>
            <person name="Hu X."/>
            <person name="Zhang B."/>
            <person name="Dong D."/>
            <person name="Zhang S."/>
            <person name="Zhao K."/>
            <person name="Wu D."/>
        </authorList>
    </citation>
    <scope>NUCLEOTIDE SEQUENCE [LARGE SCALE GENOMIC DNA]</scope>
    <source>
        <strain evidence="10">KNP414</strain>
    </source>
</reference>
<evidence type="ECO:0000256" key="5">
    <source>
        <dbReference type="ARBA" id="ARBA00022989"/>
    </source>
</evidence>
<keyword evidence="4 7" id="KW-0812">Transmembrane</keyword>
<evidence type="ECO:0000256" key="2">
    <source>
        <dbReference type="ARBA" id="ARBA00022448"/>
    </source>
</evidence>
<dbReference type="Proteomes" id="UP000006620">
    <property type="component" value="Chromosome"/>
</dbReference>
<dbReference type="PANTHER" id="PTHR43744">
    <property type="entry name" value="ABC TRANSPORTER PERMEASE PROTEIN MG189-RELATED-RELATED"/>
    <property type="match status" value="1"/>
</dbReference>
<comment type="subcellular location">
    <subcellularLocation>
        <location evidence="1 7">Cell membrane</location>
        <topology evidence="1 7">Multi-pass membrane protein</topology>
    </subcellularLocation>
</comment>
<keyword evidence="2 7" id="KW-0813">Transport</keyword>
<dbReference type="Gene3D" id="1.10.3720.10">
    <property type="entry name" value="MetI-like"/>
    <property type="match status" value="1"/>
</dbReference>
<evidence type="ECO:0000256" key="7">
    <source>
        <dbReference type="RuleBase" id="RU363032"/>
    </source>
</evidence>
<comment type="similarity">
    <text evidence="7">Belongs to the binding-protein-dependent transport system permease family.</text>
</comment>
<evidence type="ECO:0000313" key="10">
    <source>
        <dbReference type="Proteomes" id="UP000006620"/>
    </source>
</evidence>
<sequence length="300" mass="33881">MDPMRIRDDKYTPLFQAAAYLFITAAALACLFPFLLILSASFTQNESIIRSGYHLLPLDFSLEGYKTVFRFPEQVLKAYGVTIFTTVTGTALGLFLMTMAGYVLQRKDFKYRNVFSFYIYFTTLFGGGLVPWYIMMTKYLQLTDTYTALIFPGLMTPFLIILMKTFIRSAVPEELFESAKIDGAGDFTIYSRIVLQLSMPGIATVGLFLALHYWNDWFGSSLFINDQSKYQLQFYLYNIVNAMQFIAQMGAGTGVSLGQDMPTESTKMAMAIIVTGPILFLYPFVQRYFVKGLTVGAVKG</sequence>
<dbReference type="GO" id="GO:0055085">
    <property type="term" value="P:transmembrane transport"/>
    <property type="evidence" value="ECO:0007669"/>
    <property type="project" value="InterPro"/>
</dbReference>
<accession>F8F7C9</accession>
<evidence type="ECO:0000256" key="3">
    <source>
        <dbReference type="ARBA" id="ARBA00022475"/>
    </source>
</evidence>
<organism evidence="9 10">
    <name type="scientific">Paenibacillus mucilaginosus (strain KNP414)</name>
    <dbReference type="NCBI Taxonomy" id="1036673"/>
    <lineage>
        <taxon>Bacteria</taxon>
        <taxon>Bacillati</taxon>
        <taxon>Bacillota</taxon>
        <taxon>Bacilli</taxon>
        <taxon>Bacillales</taxon>
        <taxon>Paenibacillaceae</taxon>
        <taxon>Paenibacillus</taxon>
    </lineage>
</organism>
<dbReference type="PATRIC" id="fig|1036673.3.peg.6938"/>
<protein>
    <submittedName>
        <fullName evidence="9">Protein LplC</fullName>
    </submittedName>
</protein>